<dbReference type="Pfam" id="PF02109">
    <property type="entry name" value="DAD"/>
    <property type="match status" value="1"/>
</dbReference>
<dbReference type="InParanoid" id="Q5CRL9"/>
<keyword evidence="4 8" id="KW-0812">Transmembrane</keyword>
<dbReference type="STRING" id="353152.Q5CRL9"/>
<keyword evidence="10" id="KW-1185">Reference proteome</keyword>
<dbReference type="UniPathway" id="UPA00378"/>
<dbReference type="GO" id="GO:0008250">
    <property type="term" value="C:oligosaccharyltransferase complex"/>
    <property type="evidence" value="ECO:0007669"/>
    <property type="project" value="InterPro"/>
</dbReference>
<dbReference type="GeneID" id="3373346"/>
<dbReference type="RefSeq" id="XP_626167.1">
    <property type="nucleotide sequence ID" value="XM_626167.1"/>
</dbReference>
<keyword evidence="7 8" id="KW-0472">Membrane</keyword>
<evidence type="ECO:0000256" key="1">
    <source>
        <dbReference type="ARBA" id="ARBA00004477"/>
    </source>
</evidence>
<dbReference type="EMBL" id="AAEE01000007">
    <property type="protein sequence ID" value="EAK88208.1"/>
    <property type="molecule type" value="Genomic_DNA"/>
</dbReference>
<organism evidence="9 10">
    <name type="scientific">Cryptosporidium parvum (strain Iowa II)</name>
    <dbReference type="NCBI Taxonomy" id="353152"/>
    <lineage>
        <taxon>Eukaryota</taxon>
        <taxon>Sar</taxon>
        <taxon>Alveolata</taxon>
        <taxon>Apicomplexa</taxon>
        <taxon>Conoidasida</taxon>
        <taxon>Coccidia</taxon>
        <taxon>Eucoccidiorida</taxon>
        <taxon>Eimeriorina</taxon>
        <taxon>Cryptosporidiidae</taxon>
        <taxon>Cryptosporidium</taxon>
    </lineage>
</organism>
<accession>Q5CRL9</accession>
<comment type="pathway">
    <text evidence="2 8">Protein modification; protein glycosylation.</text>
</comment>
<comment type="caution">
    <text evidence="9">The sequence shown here is derived from an EMBL/GenBank/DDBJ whole genome shotgun (WGS) entry which is preliminary data.</text>
</comment>
<dbReference type="Proteomes" id="UP000006726">
    <property type="component" value="Chromosome 5"/>
</dbReference>
<dbReference type="PANTHER" id="PTHR10705">
    <property type="entry name" value="DOLICHYL-DIPHOSPHOOLIGOSACCHARIDE--PROTEIN GLYCOSYLTRANSFERASE SUBUNIT DAD1"/>
    <property type="match status" value="1"/>
</dbReference>
<comment type="subcellular location">
    <subcellularLocation>
        <location evidence="1 8">Endoplasmic reticulum membrane</location>
        <topology evidence="1 8">Multi-pass membrane protein</topology>
    </subcellularLocation>
</comment>
<name>Q5CRL9_CRYPI</name>
<keyword evidence="9" id="KW-0808">Transferase</keyword>
<comment type="function">
    <text evidence="8">Subunit of the oligosaccharyl transferase (OST) complex that catalyzes the initial transfer of a defined glycan (Glc(3)Man(9)GlcNAc(2) in eukaryotes) from the lipid carrier dolichol-pyrophosphate to an asparagine residue within an Asn-X-Ser/Thr consensus motif in nascent polypeptide chains, the first step in protein N-glycosylation. N-glycosylation occurs cotranslationally and the complex associates with the Sec61 complex at the channel-forming translocon complex that mediates protein translocation across the endoplasmic reticulum (ER). All subunits are required for a maximal enzyme activity.</text>
</comment>
<dbReference type="AlphaFoldDB" id="Q5CRL9"/>
<evidence type="ECO:0000256" key="3">
    <source>
        <dbReference type="ARBA" id="ARBA00009386"/>
    </source>
</evidence>
<evidence type="ECO:0000256" key="8">
    <source>
        <dbReference type="RuleBase" id="RU361136"/>
    </source>
</evidence>
<evidence type="ECO:0000256" key="4">
    <source>
        <dbReference type="ARBA" id="ARBA00022692"/>
    </source>
</evidence>
<evidence type="ECO:0000256" key="6">
    <source>
        <dbReference type="ARBA" id="ARBA00022989"/>
    </source>
</evidence>
<proteinExistence type="inferred from homology"/>
<evidence type="ECO:0000256" key="7">
    <source>
        <dbReference type="ARBA" id="ARBA00023136"/>
    </source>
</evidence>
<dbReference type="KEGG" id="cpv:cgd5_2300"/>
<feature type="non-terminal residue" evidence="9">
    <location>
        <position position="1"/>
    </location>
</feature>
<dbReference type="PIRSF" id="PIRSF005588">
    <property type="entry name" value="DAD"/>
    <property type="match status" value="1"/>
</dbReference>
<dbReference type="OrthoDB" id="445566at2759"/>
<protein>
    <recommendedName>
        <fullName evidence="8">Dolichyl-diphosphooligosaccharide--protein glycosyltransferase subunit OST2</fullName>
        <shortName evidence="8">Oligosaccharyl transferase subunit OST2</shortName>
    </recommendedName>
</protein>
<dbReference type="FunCoup" id="Q5CRL9">
    <property type="interactions" value="120"/>
</dbReference>
<feature type="transmembrane region" description="Helical" evidence="8">
    <location>
        <begin position="95"/>
        <end position="114"/>
    </location>
</feature>
<comment type="similarity">
    <text evidence="3 8">Belongs to the DAD/OST2 family.</text>
</comment>
<dbReference type="OMA" id="YCCSVGT"/>
<dbReference type="GO" id="GO:0016740">
    <property type="term" value="F:transferase activity"/>
    <property type="evidence" value="ECO:0007669"/>
    <property type="project" value="UniProtKB-KW"/>
</dbReference>
<reference evidence="9 10" key="1">
    <citation type="journal article" date="2004" name="Science">
        <title>Complete genome sequence of the apicomplexan, Cryptosporidium parvum.</title>
        <authorList>
            <person name="Abrahamsen M.S."/>
            <person name="Templeton T.J."/>
            <person name="Enomoto S."/>
            <person name="Abrahante J.E."/>
            <person name="Zhu G."/>
            <person name="Lancto C.A."/>
            <person name="Deng M."/>
            <person name="Liu C."/>
            <person name="Widmer G."/>
            <person name="Tzipori S."/>
            <person name="Buck G.A."/>
            <person name="Xu P."/>
            <person name="Bankier A.T."/>
            <person name="Dear P.H."/>
            <person name="Konfortov B.A."/>
            <person name="Spriggs H.F."/>
            <person name="Iyer L."/>
            <person name="Anantharaman V."/>
            <person name="Aravind L."/>
            <person name="Kapur V."/>
        </authorList>
    </citation>
    <scope>NUCLEOTIDE SEQUENCE [LARGE SCALE GENOMIC DNA]</scope>
    <source>
        <strain evidence="10">Iowa II</strain>
    </source>
</reference>
<evidence type="ECO:0000313" key="10">
    <source>
        <dbReference type="Proteomes" id="UP000006726"/>
    </source>
</evidence>
<comment type="subunit">
    <text evidence="8">Component of the oligosaccharyltransferase (OST) complex.</text>
</comment>
<sequence length="153" mass="16901">LIFIYIYIFSPIADSLLKVLSMKKSTNSKTPNSEVSSPKVPASNNILDVFQEMKQAYFSKVPENIQILDSFILFMALISIIQIIYCLLIRTTYPIDSLIGGVFCTTGTALLVSALRIQLTCPSYFGDVSPKTAFTDFVICCIVFFIGCASVLV</sequence>
<keyword evidence="6 8" id="KW-1133">Transmembrane helix</keyword>
<dbReference type="PANTHER" id="PTHR10705:SF0">
    <property type="entry name" value="DOLICHYL-DIPHOSPHOOLIGOSACCHARIDE--PROTEIN GLYCOSYLTRANSFERASE SUBUNIT DAD1"/>
    <property type="match status" value="1"/>
</dbReference>
<keyword evidence="5 8" id="KW-0256">Endoplasmic reticulum</keyword>
<evidence type="ECO:0000256" key="5">
    <source>
        <dbReference type="ARBA" id="ARBA00022824"/>
    </source>
</evidence>
<dbReference type="InterPro" id="IPR003038">
    <property type="entry name" value="DAD/Ost2"/>
</dbReference>
<evidence type="ECO:0000313" key="9">
    <source>
        <dbReference type="EMBL" id="EAK88208.1"/>
    </source>
</evidence>
<evidence type="ECO:0000256" key="2">
    <source>
        <dbReference type="ARBA" id="ARBA00004922"/>
    </source>
</evidence>
<dbReference type="GO" id="GO:0006487">
    <property type="term" value="P:protein N-linked glycosylation"/>
    <property type="evidence" value="ECO:0007669"/>
    <property type="project" value="TreeGrafter"/>
</dbReference>
<feature type="transmembrane region" description="Helical" evidence="8">
    <location>
        <begin position="134"/>
        <end position="152"/>
    </location>
</feature>
<feature type="transmembrane region" description="Helical" evidence="8">
    <location>
        <begin position="67"/>
        <end position="88"/>
    </location>
</feature>
<gene>
    <name evidence="9" type="ORF">cgd5_2300</name>
</gene>